<comment type="subcellular location">
    <subcellularLocation>
        <location evidence="1">Cytoplasm</location>
    </subcellularLocation>
</comment>
<dbReference type="FunFam" id="3.30.870.10:FF:000004">
    <property type="entry name" value="protein FAM83H isoform X2"/>
    <property type="match status" value="1"/>
</dbReference>
<sequence>MISSEGLRPAPSGRKPLGKLASRLEEVKNPWRQVSTLELSHNEAARLATDALLEHGEKEYRKVLSEERELNFLSPLEVRYITQHAAKACSSESNGTGPNDRDFGDGDAISELTSGTYFPMMSDEEPPMLELGWPDSPARYGPSETQIYFQRDKSHNVKDLIRSLINKAKKVIALVMDVFTDVDLLCDLMEASNKRRVPVYILLDEKNLDYFTEMCSALDIQNSHLSNMRIRTVCGDTYCTKSGKKFTGQVLEKFMIIDCEEVIAGSYSFTWLSAQVHSNMVMHFSGRIADSFDREFRCLYADSQIIDCFFNGEDEGMTYYPSYQGMMGPGIGMGLGPVMGLDLLSDRQRDRDRVCSENSSSQSSNSVSSVKAAPGMTSNPVYKVTQSHDKKEPNSNSHLSPDRRGGDRAGGQTPTPQTHVTPGSRVSANSGANHSPAMDRPPPPYGQTMGIEWNKPNPLDVMRPNIGGTSSKFQALGLYDQKPSMFHSSGLIPGTPNSNLTPKTQTPSPVNDSKLPPKQRTPTNQLFNKFTDLFLPPSSKDKETYNFRRSPSPLGTSWGGPDLSQNEPESQQSPPPPPLSPVALMSRQDQKRMTLGHSKLDLVNQYNKMKSKQVYSRFELKTSN</sequence>
<keyword evidence="7" id="KW-1185">Reference proteome</keyword>
<dbReference type="InterPro" id="IPR050944">
    <property type="entry name" value="FAM83"/>
</dbReference>
<dbReference type="GO" id="GO:0019901">
    <property type="term" value="F:protein kinase binding"/>
    <property type="evidence" value="ECO:0007669"/>
    <property type="project" value="TreeGrafter"/>
</dbReference>
<dbReference type="Proteomes" id="UP000694389">
    <property type="component" value="Unassembled WGS sequence"/>
</dbReference>
<evidence type="ECO:0000256" key="3">
    <source>
        <dbReference type="ARBA" id="ARBA00022490"/>
    </source>
</evidence>
<dbReference type="OrthoDB" id="9944987at2759"/>
<dbReference type="AlphaFoldDB" id="A0A8C4H2Q6"/>
<name>A0A8C4H2Q6_DICLA</name>
<dbReference type="InterPro" id="IPR012461">
    <property type="entry name" value="SACK1"/>
</dbReference>
<evidence type="ECO:0000256" key="4">
    <source>
        <dbReference type="SAM" id="MobiDB-lite"/>
    </source>
</evidence>
<dbReference type="GO" id="GO:0005737">
    <property type="term" value="C:cytoplasm"/>
    <property type="evidence" value="ECO:0007669"/>
    <property type="project" value="UniProtKB-SubCell"/>
</dbReference>
<dbReference type="Gene3D" id="3.30.870.10">
    <property type="entry name" value="Endonuclease Chain A"/>
    <property type="match status" value="1"/>
</dbReference>
<keyword evidence="3" id="KW-0963">Cytoplasm</keyword>
<proteinExistence type="inferred from homology"/>
<reference evidence="6" key="1">
    <citation type="submission" date="2025-08" db="UniProtKB">
        <authorList>
            <consortium name="Ensembl"/>
        </authorList>
    </citation>
    <scope>IDENTIFICATION</scope>
</reference>
<feature type="domain" description="Scaffolding anchor of CK1" evidence="5">
    <location>
        <begin position="30"/>
        <end position="304"/>
    </location>
</feature>
<feature type="compositionally biased region" description="Polar residues" evidence="4">
    <location>
        <begin position="495"/>
        <end position="511"/>
    </location>
</feature>
<dbReference type="GeneID" id="127359008"/>
<accession>A0A8C4H2Q6</accession>
<dbReference type="PANTHER" id="PTHR16181">
    <property type="entry name" value="PROTEIN FAM83A-RELATED"/>
    <property type="match status" value="1"/>
</dbReference>
<organism evidence="6 7">
    <name type="scientific">Dicentrarchus labrax</name>
    <name type="common">European seabass</name>
    <name type="synonym">Morone labrax</name>
    <dbReference type="NCBI Taxonomy" id="13489"/>
    <lineage>
        <taxon>Eukaryota</taxon>
        <taxon>Metazoa</taxon>
        <taxon>Chordata</taxon>
        <taxon>Craniata</taxon>
        <taxon>Vertebrata</taxon>
        <taxon>Euteleostomi</taxon>
        <taxon>Actinopterygii</taxon>
        <taxon>Neopterygii</taxon>
        <taxon>Teleostei</taxon>
        <taxon>Neoteleostei</taxon>
        <taxon>Acanthomorphata</taxon>
        <taxon>Eupercaria</taxon>
        <taxon>Moronidae</taxon>
        <taxon>Dicentrarchus</taxon>
    </lineage>
</organism>
<evidence type="ECO:0000256" key="2">
    <source>
        <dbReference type="ARBA" id="ARBA00006937"/>
    </source>
</evidence>
<dbReference type="RefSeq" id="XP_051248594.1">
    <property type="nucleotide sequence ID" value="XM_051392634.1"/>
</dbReference>
<feature type="compositionally biased region" description="Polar residues" evidence="4">
    <location>
        <begin position="412"/>
        <end position="433"/>
    </location>
</feature>
<evidence type="ECO:0000256" key="1">
    <source>
        <dbReference type="ARBA" id="ARBA00004496"/>
    </source>
</evidence>
<dbReference type="Pfam" id="PF07894">
    <property type="entry name" value="SACK1"/>
    <property type="match status" value="1"/>
</dbReference>
<feature type="compositionally biased region" description="Low complexity" evidence="4">
    <location>
        <begin position="356"/>
        <end position="370"/>
    </location>
</feature>
<feature type="compositionally biased region" description="Low complexity" evidence="4">
    <location>
        <begin position="563"/>
        <end position="572"/>
    </location>
</feature>
<dbReference type="GO" id="GO:0007165">
    <property type="term" value="P:signal transduction"/>
    <property type="evidence" value="ECO:0007669"/>
    <property type="project" value="TreeGrafter"/>
</dbReference>
<evidence type="ECO:0000313" key="7">
    <source>
        <dbReference type="Proteomes" id="UP000694389"/>
    </source>
</evidence>
<dbReference type="Ensembl" id="ENSDLAT00005038799.2">
    <property type="protein sequence ID" value="ENSDLAP00005036373.1"/>
    <property type="gene ID" value="ENSDLAG00005016171.2"/>
</dbReference>
<evidence type="ECO:0000313" key="6">
    <source>
        <dbReference type="Ensembl" id="ENSDLAP00005036373.1"/>
    </source>
</evidence>
<feature type="region of interest" description="Disordered" evidence="4">
    <location>
        <begin position="87"/>
        <end position="106"/>
    </location>
</feature>
<dbReference type="GeneTree" id="ENSGT00940000160254"/>
<dbReference type="PANTHER" id="PTHR16181:SF29">
    <property type="entry name" value="PROTEIN FAM83A-RELATED"/>
    <property type="match status" value="1"/>
</dbReference>
<feature type="region of interest" description="Disordered" evidence="4">
    <location>
        <begin position="348"/>
        <end position="456"/>
    </location>
</feature>
<evidence type="ECO:0000259" key="5">
    <source>
        <dbReference type="Pfam" id="PF07894"/>
    </source>
</evidence>
<gene>
    <name evidence="6" type="primary">fam83c</name>
</gene>
<protein>
    <submittedName>
        <fullName evidence="6">Family with sequence similarity 83 member C</fullName>
    </submittedName>
</protein>
<comment type="similarity">
    <text evidence="2">Belongs to the FAM83 family.</text>
</comment>
<dbReference type="OMA" id="QDQKRMT"/>
<reference evidence="6" key="2">
    <citation type="submission" date="2025-09" db="UniProtKB">
        <authorList>
            <consortium name="Ensembl"/>
        </authorList>
    </citation>
    <scope>IDENTIFICATION</scope>
</reference>
<feature type="region of interest" description="Disordered" evidence="4">
    <location>
        <begin position="487"/>
        <end position="588"/>
    </location>
</feature>
<dbReference type="SUPFAM" id="SSF56024">
    <property type="entry name" value="Phospholipase D/nuclease"/>
    <property type="match status" value="1"/>
</dbReference>
<dbReference type="CTD" id="128876"/>